<evidence type="ECO:0000259" key="2">
    <source>
        <dbReference type="Pfam" id="PF06030"/>
    </source>
</evidence>
<protein>
    <submittedName>
        <fullName evidence="4">Cell surface protein</fullName>
    </submittedName>
</protein>
<keyword evidence="1" id="KW-0472">Membrane</keyword>
<comment type="caution">
    <text evidence="4">The sequence shown here is derived from an EMBL/GenBank/DDBJ whole genome shotgun (WGS) entry which is preliminary data.</text>
</comment>
<organism evidence="4 5">
    <name type="scientific">Lactiplantibacillus xiangfangensis</name>
    <dbReference type="NCBI Taxonomy" id="942150"/>
    <lineage>
        <taxon>Bacteria</taxon>
        <taxon>Bacillati</taxon>
        <taxon>Bacillota</taxon>
        <taxon>Bacilli</taxon>
        <taxon>Lactobacillales</taxon>
        <taxon>Lactobacillaceae</taxon>
        <taxon>Lactiplantibacillus</taxon>
    </lineage>
</organism>
<accession>A0A0R2MB70</accession>
<sequence length="349" mass="37909">MAGMSLRKLIWGLLTLGLLGGQAFGFPLSVQAAQTPTANFVVTPLFPKNQLSTKDGYFNLKVTPGSTQTLKLSVNNPGTTRRELQIIPVNATTADSGTIVYIPSNRTDPSAKTTFTKMTSPAVTVDLAPHQGKTVSFVTKIPKNGFTGEILGGLFVTNPKTSKASTKRTAQNFQLANRYAVTTAVALWCQPNQAVPAKVQLASTKVITNDASTAPVVVAKLRNLAPIAFGELKIKTQVFEKATGHEIVSQTLKNRSMAPNSWFNSEIGLGDKPLAPGKYTLKMQLASGDRHWRFTQDFTLSKVRAQEHNTRTKSVKGAATAWYWFALAGGLVLVIARLAYWLGRRHKDH</sequence>
<keyword evidence="1" id="KW-0812">Transmembrane</keyword>
<evidence type="ECO:0000313" key="4">
    <source>
        <dbReference type="EMBL" id="KRO08483.1"/>
    </source>
</evidence>
<dbReference type="Pfam" id="PF06030">
    <property type="entry name" value="WxLIP_PGBD"/>
    <property type="match status" value="1"/>
</dbReference>
<evidence type="ECO:0000256" key="1">
    <source>
        <dbReference type="SAM" id="Phobius"/>
    </source>
</evidence>
<feature type="domain" description="WxL Interacting Protein host binding" evidence="3">
    <location>
        <begin position="171"/>
        <end position="309"/>
    </location>
</feature>
<dbReference type="Proteomes" id="UP000051783">
    <property type="component" value="Unassembled WGS sequence"/>
</dbReference>
<evidence type="ECO:0000313" key="5">
    <source>
        <dbReference type="Proteomes" id="UP000051783"/>
    </source>
</evidence>
<feature type="domain" description="WxL Interacting Protein peptidoglycan binding" evidence="2">
    <location>
        <begin position="40"/>
        <end position="157"/>
    </location>
</feature>
<dbReference type="Pfam" id="PF11797">
    <property type="entry name" value="WxLIP_HBD"/>
    <property type="match status" value="1"/>
</dbReference>
<dbReference type="PATRIC" id="fig|942150.3.peg.585"/>
<gene>
    <name evidence="4" type="ORF">IV64_GL000572</name>
</gene>
<dbReference type="InterPro" id="IPR010317">
    <property type="entry name" value="WxLIP_PGBD"/>
</dbReference>
<name>A0A0R2MB70_9LACO</name>
<reference evidence="4 5" key="1">
    <citation type="journal article" date="2015" name="Genome Announc.">
        <title>Expanding the biotechnology potential of lactobacilli through comparative genomics of 213 strains and associated genera.</title>
        <authorList>
            <person name="Sun Z."/>
            <person name="Harris H.M."/>
            <person name="McCann A."/>
            <person name="Guo C."/>
            <person name="Argimon S."/>
            <person name="Zhang W."/>
            <person name="Yang X."/>
            <person name="Jeffery I.B."/>
            <person name="Cooney J.C."/>
            <person name="Kagawa T.F."/>
            <person name="Liu W."/>
            <person name="Song Y."/>
            <person name="Salvetti E."/>
            <person name="Wrobel A."/>
            <person name="Rasinkangas P."/>
            <person name="Parkhill J."/>
            <person name="Rea M.C."/>
            <person name="O'Sullivan O."/>
            <person name="Ritari J."/>
            <person name="Douillard F.P."/>
            <person name="Paul Ross R."/>
            <person name="Yang R."/>
            <person name="Briner A.E."/>
            <person name="Felis G.E."/>
            <person name="de Vos W.M."/>
            <person name="Barrangou R."/>
            <person name="Klaenhammer T.R."/>
            <person name="Caufield P.W."/>
            <person name="Cui Y."/>
            <person name="Zhang H."/>
            <person name="O'Toole P.W."/>
        </authorList>
    </citation>
    <scope>NUCLEOTIDE SEQUENCE [LARGE SCALE GENOMIC DNA]</scope>
    <source>
        <strain evidence="4 5">LMG 26013</strain>
    </source>
</reference>
<keyword evidence="1" id="KW-1133">Transmembrane helix</keyword>
<dbReference type="STRING" id="942150.IV64_GL000572"/>
<proteinExistence type="predicted"/>
<evidence type="ECO:0000259" key="3">
    <source>
        <dbReference type="Pfam" id="PF11797"/>
    </source>
</evidence>
<keyword evidence="5" id="KW-1185">Reference proteome</keyword>
<dbReference type="EMBL" id="JQCL01000080">
    <property type="protein sequence ID" value="KRO08483.1"/>
    <property type="molecule type" value="Genomic_DNA"/>
</dbReference>
<dbReference type="InterPro" id="IPR021759">
    <property type="entry name" value="WxLIP_HBD"/>
</dbReference>
<feature type="transmembrane region" description="Helical" evidence="1">
    <location>
        <begin position="321"/>
        <end position="343"/>
    </location>
</feature>
<dbReference type="AlphaFoldDB" id="A0A0R2MB70"/>